<reference evidence="7" key="1">
    <citation type="submission" date="2023-10" db="EMBL/GenBank/DDBJ databases">
        <authorList>
            <person name="Noh H."/>
        </authorList>
    </citation>
    <scope>NUCLEOTIDE SEQUENCE</scope>
    <source>
        <strain evidence="7">DUCC4014</strain>
    </source>
</reference>
<keyword evidence="3" id="KW-0677">Repeat</keyword>
<gene>
    <name evidence="7" type="primary">tbl1xr1-b</name>
    <name evidence="7" type="ORF">LOC62_01G001347</name>
</gene>
<dbReference type="Pfam" id="PF00400">
    <property type="entry name" value="WD40"/>
    <property type="match status" value="5"/>
</dbReference>
<proteinExistence type="predicted"/>
<dbReference type="SMART" id="SM00320">
    <property type="entry name" value="WD40"/>
    <property type="match status" value="7"/>
</dbReference>
<feature type="region of interest" description="Disordered" evidence="6">
    <location>
        <begin position="538"/>
        <end position="557"/>
    </location>
</feature>
<dbReference type="PANTHER" id="PTHR22846">
    <property type="entry name" value="WD40 REPEAT PROTEIN"/>
    <property type="match status" value="1"/>
</dbReference>
<dbReference type="SMART" id="SM00667">
    <property type="entry name" value="LisH"/>
    <property type="match status" value="1"/>
</dbReference>
<feature type="compositionally biased region" description="Polar residues" evidence="6">
    <location>
        <begin position="76"/>
        <end position="92"/>
    </location>
</feature>
<dbReference type="Proteomes" id="UP000827549">
    <property type="component" value="Chromosome 1"/>
</dbReference>
<evidence type="ECO:0000256" key="5">
    <source>
        <dbReference type="PROSITE-ProRule" id="PRU00221"/>
    </source>
</evidence>
<dbReference type="PANTHER" id="PTHR22846:SF2">
    <property type="entry name" value="F-BOX-LIKE_WD REPEAT-CONTAINING PROTEIN EBI"/>
    <property type="match status" value="1"/>
</dbReference>
<dbReference type="RefSeq" id="XP_062623818.1">
    <property type="nucleotide sequence ID" value="XM_062767834.1"/>
</dbReference>
<evidence type="ECO:0000256" key="6">
    <source>
        <dbReference type="SAM" id="MobiDB-lite"/>
    </source>
</evidence>
<dbReference type="GO" id="GO:0006357">
    <property type="term" value="P:regulation of transcription by RNA polymerase II"/>
    <property type="evidence" value="ECO:0007669"/>
    <property type="project" value="TreeGrafter"/>
</dbReference>
<dbReference type="PROSITE" id="PS50896">
    <property type="entry name" value="LISH"/>
    <property type="match status" value="1"/>
</dbReference>
<comment type="subcellular location">
    <subcellularLocation>
        <location evidence="1">Nucleus</location>
    </subcellularLocation>
</comment>
<feature type="repeat" description="WD" evidence="5">
    <location>
        <begin position="306"/>
        <end position="339"/>
    </location>
</feature>
<feature type="region of interest" description="Disordered" evidence="6">
    <location>
        <begin position="63"/>
        <end position="97"/>
    </location>
</feature>
<keyword evidence="8" id="KW-1185">Reference proteome</keyword>
<dbReference type="CDD" id="cd00200">
    <property type="entry name" value="WD40"/>
    <property type="match status" value="1"/>
</dbReference>
<dbReference type="AlphaFoldDB" id="A0AAF1BFA4"/>
<dbReference type="SUPFAM" id="SSF50978">
    <property type="entry name" value="WD40 repeat-like"/>
    <property type="match status" value="1"/>
</dbReference>
<dbReference type="EMBL" id="CP086714">
    <property type="protein sequence ID" value="WOO77786.1"/>
    <property type="molecule type" value="Genomic_DNA"/>
</dbReference>
<protein>
    <submittedName>
        <fullName evidence="7">F-box-like/WD repeat-containing protein TBL1XR1-B</fullName>
    </submittedName>
</protein>
<dbReference type="PROSITE" id="PS50294">
    <property type="entry name" value="WD_REPEATS_REGION"/>
    <property type="match status" value="2"/>
</dbReference>
<dbReference type="InterPro" id="IPR036322">
    <property type="entry name" value="WD40_repeat_dom_sf"/>
</dbReference>
<dbReference type="Gene3D" id="1.20.960.30">
    <property type="match status" value="1"/>
</dbReference>
<keyword evidence="4" id="KW-0539">Nucleus</keyword>
<feature type="compositionally biased region" description="Low complexity" evidence="6">
    <location>
        <begin position="266"/>
        <end position="285"/>
    </location>
</feature>
<dbReference type="GO" id="GO:0034967">
    <property type="term" value="C:Set3 complex"/>
    <property type="evidence" value="ECO:0007669"/>
    <property type="project" value="TreeGrafter"/>
</dbReference>
<dbReference type="InterPro" id="IPR045183">
    <property type="entry name" value="Ebi-like"/>
</dbReference>
<dbReference type="InterPro" id="IPR015943">
    <property type="entry name" value="WD40/YVTN_repeat-like_dom_sf"/>
</dbReference>
<evidence type="ECO:0000256" key="1">
    <source>
        <dbReference type="ARBA" id="ARBA00004123"/>
    </source>
</evidence>
<evidence type="ECO:0000313" key="7">
    <source>
        <dbReference type="EMBL" id="WOO77786.1"/>
    </source>
</evidence>
<sequence>MQSSSAAISQVDDGGSSRIKLCSEEVNILIYLYLLESNFTHTAFTLLSESALPSTSLFQTFNPSYPTSSARKDSSTRTNGTTKPATPTSDAFGSSAGKIPRGELIRKLWKALRWEEIERHAAGDLENGSLACRSPFHLLIPHTCSAEEAADGIDTATSPPPSKRPEAFPQPTVSAKVATSGDVDRQTLPVESQGSSPLAIGKGKRKGIAESPPPVPNDINRDDSVGEEQESAPVRSVPNQETSLPRDSDSGPAVKRQREDDDKTPDTTTRPRAPSSRSKSQNSSSKAAPVKSIRGFPATESGGGCWMEHRDAVTCLAWNPKDKDSLVTGSSDGSAKLWDFFETEASSGHALQLSKKPVSISHKSIDSGKKAVTALGWHPDGTVFATASDGVGRLFTPSGQLQGILTYGRGTINSLKFNPSGNSLLAAKDDFTVCLFVLDFDLKSPKQLSFEAHSKEVNDVDWLDDDVFASGGNDHHIFIFRANDRRPRFTLKGHTDDVTRVKWSPPQSGGTERARLLASVSDDGTIMVWKLPHYPADRGTVSRSLSPSKQPKDRESDDDFLVVAPGSEYCINRLAVVSGGTENKRMSTLEWSPASRDGRMIVAAGGQDSTVKLFDAVSGECLQVLAGLESGTGSIAFSPLGFGRPLGVVAGGGWNGKLVVWDVETGDVLKECEIEEEPDRQSARDKPMMTAMAWRNDGQQLALGLHNKTLLSLYVGSLL</sequence>
<evidence type="ECO:0000313" key="8">
    <source>
        <dbReference type="Proteomes" id="UP000827549"/>
    </source>
</evidence>
<feature type="region of interest" description="Disordered" evidence="6">
    <location>
        <begin position="152"/>
        <end position="304"/>
    </location>
</feature>
<dbReference type="InterPro" id="IPR006594">
    <property type="entry name" value="LisH"/>
</dbReference>
<evidence type="ECO:0000256" key="3">
    <source>
        <dbReference type="ARBA" id="ARBA00022737"/>
    </source>
</evidence>
<keyword evidence="2 5" id="KW-0853">WD repeat</keyword>
<dbReference type="Pfam" id="PF08513">
    <property type="entry name" value="LisH"/>
    <property type="match status" value="1"/>
</dbReference>
<dbReference type="PROSITE" id="PS50082">
    <property type="entry name" value="WD_REPEATS_2"/>
    <property type="match status" value="2"/>
</dbReference>
<dbReference type="PRINTS" id="PR00320">
    <property type="entry name" value="GPROTEINBRPT"/>
</dbReference>
<dbReference type="GO" id="GO:0003714">
    <property type="term" value="F:transcription corepressor activity"/>
    <property type="evidence" value="ECO:0007669"/>
    <property type="project" value="InterPro"/>
</dbReference>
<dbReference type="InterPro" id="IPR001680">
    <property type="entry name" value="WD40_rpt"/>
</dbReference>
<feature type="compositionally biased region" description="Basic and acidic residues" evidence="6">
    <location>
        <begin position="256"/>
        <end position="265"/>
    </location>
</feature>
<organism evidence="7 8">
    <name type="scientific">Vanrija pseudolonga</name>
    <dbReference type="NCBI Taxonomy" id="143232"/>
    <lineage>
        <taxon>Eukaryota</taxon>
        <taxon>Fungi</taxon>
        <taxon>Dikarya</taxon>
        <taxon>Basidiomycota</taxon>
        <taxon>Agaricomycotina</taxon>
        <taxon>Tremellomycetes</taxon>
        <taxon>Trichosporonales</taxon>
        <taxon>Trichosporonaceae</taxon>
        <taxon>Vanrija</taxon>
    </lineage>
</organism>
<dbReference type="GeneID" id="87804603"/>
<evidence type="ECO:0000256" key="4">
    <source>
        <dbReference type="ARBA" id="ARBA00023242"/>
    </source>
</evidence>
<evidence type="ECO:0000256" key="2">
    <source>
        <dbReference type="ARBA" id="ARBA00022574"/>
    </source>
</evidence>
<dbReference type="Gene3D" id="2.130.10.10">
    <property type="entry name" value="YVTN repeat-like/Quinoprotein amine dehydrogenase"/>
    <property type="match status" value="1"/>
</dbReference>
<accession>A0AAF1BFA4</accession>
<feature type="repeat" description="WD" evidence="5">
    <location>
        <begin position="491"/>
        <end position="531"/>
    </location>
</feature>
<name>A0AAF1BFA4_9TREE</name>
<dbReference type="InterPro" id="IPR020472">
    <property type="entry name" value="WD40_PAC1"/>
</dbReference>